<protein>
    <submittedName>
        <fullName evidence="4">Glycoside hydrolase family 95-like protein</fullName>
    </submittedName>
</protein>
<feature type="domain" description="Glycosyl hydrolase family 95 catalytic" evidence="3">
    <location>
        <begin position="480"/>
        <end position="645"/>
    </location>
</feature>
<dbReference type="InterPro" id="IPR054363">
    <property type="entry name" value="GH95_cat"/>
</dbReference>
<dbReference type="Pfam" id="PF22124">
    <property type="entry name" value="Glyco_hydro_95_cat"/>
    <property type="match status" value="1"/>
</dbReference>
<dbReference type="Proteomes" id="UP001597180">
    <property type="component" value="Unassembled WGS sequence"/>
</dbReference>
<name>A0ABW3UT06_9BACL</name>
<dbReference type="Gene3D" id="1.50.10.10">
    <property type="match status" value="1"/>
</dbReference>
<proteinExistence type="predicted"/>
<evidence type="ECO:0000256" key="1">
    <source>
        <dbReference type="SAM" id="MobiDB-lite"/>
    </source>
</evidence>
<dbReference type="SUPFAM" id="SSF48208">
    <property type="entry name" value="Six-hairpin glycosidases"/>
    <property type="match status" value="1"/>
</dbReference>
<dbReference type="Gene3D" id="2.60.40.1180">
    <property type="entry name" value="Golgi alpha-mannosidase II"/>
    <property type="match status" value="1"/>
</dbReference>
<dbReference type="RefSeq" id="WP_345592967.1">
    <property type="nucleotide sequence ID" value="NZ_BAABJG010000036.1"/>
</dbReference>
<dbReference type="Pfam" id="PF21307">
    <property type="entry name" value="Glyco_hydro_95_C"/>
    <property type="match status" value="1"/>
</dbReference>
<dbReference type="PANTHER" id="PTHR31084:SF0">
    <property type="entry name" value="ALPHA-L-FUCOSIDASE 2"/>
    <property type="match status" value="1"/>
</dbReference>
<sequence length="855" mass="97405">MNQLPWQGYLPLKDMAKQVQIRRTLHPTCPQPQAAWSMDSKLYLNHPSIKAALWGPPEQITLSMIKSDVFDRRIADPPVLTLKELREGAYSQANEGFLDIQPSGNTRPKYGSLDPRGGRREPYAAFRAYPFPCQKPVGQIIVRCNDFQGCDPVQTVQQCSSGLTSSTLVHGKASLQLDVLLSMKRSVIAMRTEFSGLSHPLSFRLYRHRDQAHRMYMNVEGTEFKPMEERQPVYLPRGSDQPVEYYHYERDAAWNGPIEPPESGSEGRFFWIRQRLPAEKTFPDGFEYVVMGLVSGSDAELETVENGFGLGTPPYADEGWTFHEKDYDRIRQAPGAAATAALNRLSSGQATLYTVVVTSNDAADIMEFAKRQLLEAVTDGFEALLKENTDWYDALYDKREHGRVLYPGDSYYEKEITHLFNSWACKHSGGCRTDARKFEASASYAGIETDIQPWHSLPCYNELFYTPMVVRSREDALDMWWQLVEHWLPAARKNASEVYGLPGMILVHGYLPPVKPDRYVHTNSTLELCLETGAQVLKVLWDMWDYAADEALMQRLLYPALRDLAIFYLSYLELQEDGLFHIVPAVEAESWGIQPKFEYNRDTISAISMFRWTFHRAAELADYLGTDQDLKADWLYAANNLPPYPTYETEEGLIYAGVPGIKPRWSKGCHPWYIGVYPTTLADEIHLDSGPKEKEMMLRTVRSVPAGHNRPVYVLLGECKDRFPTVDGVHPRTIETYADLCIAINEDPERVINSRSGRIHLFPAVPDWAEISFRRFQARGGFWVSAARTSAGVTFVEIEARRSTLCKIMNPWPAENITVVEINTGDLIDFKVDRTKQECILFEAEKGKTYRLVKE</sequence>
<keyword evidence="5" id="KW-1185">Reference proteome</keyword>
<gene>
    <name evidence="4" type="ORF">ACFQ4B_28545</name>
</gene>
<dbReference type="InterPro" id="IPR008928">
    <property type="entry name" value="6-hairpin_glycosidase_sf"/>
</dbReference>
<evidence type="ECO:0000259" key="3">
    <source>
        <dbReference type="Pfam" id="PF22124"/>
    </source>
</evidence>
<evidence type="ECO:0000313" key="4">
    <source>
        <dbReference type="EMBL" id="MFD1224063.1"/>
    </source>
</evidence>
<dbReference type="InterPro" id="IPR012341">
    <property type="entry name" value="6hp_glycosidase-like_sf"/>
</dbReference>
<dbReference type="InterPro" id="IPR013780">
    <property type="entry name" value="Glyco_hydro_b"/>
</dbReference>
<feature type="domain" description="Alpha fucosidase A-like C-terminal" evidence="2">
    <location>
        <begin position="754"/>
        <end position="852"/>
    </location>
</feature>
<reference evidence="5" key="1">
    <citation type="journal article" date="2019" name="Int. J. Syst. Evol. Microbiol.">
        <title>The Global Catalogue of Microorganisms (GCM) 10K type strain sequencing project: providing services to taxonomists for standard genome sequencing and annotation.</title>
        <authorList>
            <consortium name="The Broad Institute Genomics Platform"/>
            <consortium name="The Broad Institute Genome Sequencing Center for Infectious Disease"/>
            <person name="Wu L."/>
            <person name="Ma J."/>
        </authorList>
    </citation>
    <scope>NUCLEOTIDE SEQUENCE [LARGE SCALE GENOMIC DNA]</scope>
    <source>
        <strain evidence="5">CCUG 53270</strain>
    </source>
</reference>
<dbReference type="PANTHER" id="PTHR31084">
    <property type="entry name" value="ALPHA-L-FUCOSIDASE 2"/>
    <property type="match status" value="1"/>
</dbReference>
<evidence type="ECO:0000313" key="5">
    <source>
        <dbReference type="Proteomes" id="UP001597180"/>
    </source>
</evidence>
<dbReference type="InterPro" id="IPR049053">
    <property type="entry name" value="AFCA-like_C"/>
</dbReference>
<accession>A0ABW3UT06</accession>
<evidence type="ECO:0000259" key="2">
    <source>
        <dbReference type="Pfam" id="PF21307"/>
    </source>
</evidence>
<organism evidence="4 5">
    <name type="scientific">Paenibacillus vulneris</name>
    <dbReference type="NCBI Taxonomy" id="1133364"/>
    <lineage>
        <taxon>Bacteria</taxon>
        <taxon>Bacillati</taxon>
        <taxon>Bacillota</taxon>
        <taxon>Bacilli</taxon>
        <taxon>Bacillales</taxon>
        <taxon>Paenibacillaceae</taxon>
        <taxon>Paenibacillus</taxon>
    </lineage>
</organism>
<feature type="region of interest" description="Disordered" evidence="1">
    <location>
        <begin position="97"/>
        <end position="117"/>
    </location>
</feature>
<comment type="caution">
    <text evidence="4">The sequence shown here is derived from an EMBL/GenBank/DDBJ whole genome shotgun (WGS) entry which is preliminary data.</text>
</comment>
<dbReference type="EMBL" id="JBHTLU010000042">
    <property type="protein sequence ID" value="MFD1224063.1"/>
    <property type="molecule type" value="Genomic_DNA"/>
</dbReference>